<organism evidence="2 3">
    <name type="scientific">Necator americanus</name>
    <name type="common">Human hookworm</name>
    <dbReference type="NCBI Taxonomy" id="51031"/>
    <lineage>
        <taxon>Eukaryota</taxon>
        <taxon>Metazoa</taxon>
        <taxon>Ecdysozoa</taxon>
        <taxon>Nematoda</taxon>
        <taxon>Chromadorea</taxon>
        <taxon>Rhabditida</taxon>
        <taxon>Rhabditina</taxon>
        <taxon>Rhabditomorpha</taxon>
        <taxon>Strongyloidea</taxon>
        <taxon>Ancylostomatidae</taxon>
        <taxon>Bunostominae</taxon>
        <taxon>Necator</taxon>
    </lineage>
</organism>
<evidence type="ECO:0000313" key="2">
    <source>
        <dbReference type="EMBL" id="ETN74244.1"/>
    </source>
</evidence>
<dbReference type="AlphaFoldDB" id="W2SWV1"/>
<keyword evidence="1" id="KW-0732">Signal</keyword>
<protein>
    <submittedName>
        <fullName evidence="2">Uncharacterized protein</fullName>
    </submittedName>
</protein>
<reference evidence="3" key="1">
    <citation type="journal article" date="2014" name="Nat. Genet.">
        <title>Genome of the human hookworm Necator americanus.</title>
        <authorList>
            <person name="Tang Y.T."/>
            <person name="Gao X."/>
            <person name="Rosa B.A."/>
            <person name="Abubucker S."/>
            <person name="Hallsworth-Pepin K."/>
            <person name="Martin J."/>
            <person name="Tyagi R."/>
            <person name="Heizer E."/>
            <person name="Zhang X."/>
            <person name="Bhonagiri-Palsikar V."/>
            <person name="Minx P."/>
            <person name="Warren W.C."/>
            <person name="Wang Q."/>
            <person name="Zhan B."/>
            <person name="Hotez P.J."/>
            <person name="Sternberg P.W."/>
            <person name="Dougall A."/>
            <person name="Gaze S.T."/>
            <person name="Mulvenna J."/>
            <person name="Sotillo J."/>
            <person name="Ranganathan S."/>
            <person name="Rabelo E.M."/>
            <person name="Wilson R.K."/>
            <person name="Felgner P.L."/>
            <person name="Bethony J."/>
            <person name="Hawdon J.M."/>
            <person name="Gasser R.B."/>
            <person name="Loukas A."/>
            <person name="Mitreva M."/>
        </authorList>
    </citation>
    <scope>NUCLEOTIDE SEQUENCE [LARGE SCALE GENOMIC DNA]</scope>
</reference>
<gene>
    <name evidence="2" type="ORF">NECAME_04109</name>
</gene>
<keyword evidence="3" id="KW-1185">Reference proteome</keyword>
<feature type="signal peptide" evidence="1">
    <location>
        <begin position="1"/>
        <end position="16"/>
    </location>
</feature>
<dbReference type="KEGG" id="nai:NECAME_04109"/>
<name>W2SWV1_NECAM</name>
<sequence>MSQAILLVLPTISTVAVHQVTLPPALLVMNPNQCVIHSHLH</sequence>
<evidence type="ECO:0000313" key="3">
    <source>
        <dbReference type="Proteomes" id="UP000053676"/>
    </source>
</evidence>
<evidence type="ECO:0000256" key="1">
    <source>
        <dbReference type="SAM" id="SignalP"/>
    </source>
</evidence>
<accession>W2SWV1</accession>
<proteinExistence type="predicted"/>
<dbReference type="EMBL" id="KI660376">
    <property type="protein sequence ID" value="ETN74244.1"/>
    <property type="molecule type" value="Genomic_DNA"/>
</dbReference>
<dbReference type="Proteomes" id="UP000053676">
    <property type="component" value="Unassembled WGS sequence"/>
</dbReference>
<feature type="chain" id="PRO_5004824669" evidence="1">
    <location>
        <begin position="17"/>
        <end position="41"/>
    </location>
</feature>